<gene>
    <name evidence="3" type="ORF">RFI_29520</name>
</gene>
<keyword evidence="4" id="KW-1185">Reference proteome</keyword>
<protein>
    <submittedName>
        <fullName evidence="3">Uncharacterized protein</fullName>
    </submittedName>
</protein>
<feature type="region of interest" description="Disordered" evidence="2">
    <location>
        <begin position="122"/>
        <end position="158"/>
    </location>
</feature>
<accession>X6M341</accession>
<keyword evidence="1" id="KW-0175">Coiled coil</keyword>
<organism evidence="3 4">
    <name type="scientific">Reticulomyxa filosa</name>
    <dbReference type="NCBI Taxonomy" id="46433"/>
    <lineage>
        <taxon>Eukaryota</taxon>
        <taxon>Sar</taxon>
        <taxon>Rhizaria</taxon>
        <taxon>Retaria</taxon>
        <taxon>Foraminifera</taxon>
        <taxon>Monothalamids</taxon>
        <taxon>Reticulomyxidae</taxon>
        <taxon>Reticulomyxa</taxon>
    </lineage>
</organism>
<reference evidence="3 4" key="1">
    <citation type="journal article" date="2013" name="Curr. Biol.">
        <title>The Genome of the Foraminiferan Reticulomyxa filosa.</title>
        <authorList>
            <person name="Glockner G."/>
            <person name="Hulsmann N."/>
            <person name="Schleicher M."/>
            <person name="Noegel A.A."/>
            <person name="Eichinger L."/>
            <person name="Gallinger C."/>
            <person name="Pawlowski J."/>
            <person name="Sierra R."/>
            <person name="Euteneuer U."/>
            <person name="Pillet L."/>
            <person name="Moustafa A."/>
            <person name="Platzer M."/>
            <person name="Groth M."/>
            <person name="Szafranski K."/>
            <person name="Schliwa M."/>
        </authorList>
    </citation>
    <scope>NUCLEOTIDE SEQUENCE [LARGE SCALE GENOMIC DNA]</scope>
</reference>
<sequence length="158" mass="18808">MAKYDQNIQNELNLLAKYQQQLKEAKEQRKTQQDEVQKNLDNTFQVLRRKLRKQEKELKNLIEKLYNDSEKDLCVFEKELTTCQNQLQEKGSTASTLSQLDTAVLTKNPFEKYFEHQKKIQSVNHKHIQKKKKKQEGGKGARRGTKKEFFFTWDKNSI</sequence>
<dbReference type="EMBL" id="ASPP01025631">
    <property type="protein sequence ID" value="ETO07872.1"/>
    <property type="molecule type" value="Genomic_DNA"/>
</dbReference>
<evidence type="ECO:0000256" key="2">
    <source>
        <dbReference type="SAM" id="MobiDB-lite"/>
    </source>
</evidence>
<feature type="coiled-coil region" evidence="1">
    <location>
        <begin position="1"/>
        <end position="71"/>
    </location>
</feature>
<evidence type="ECO:0000313" key="3">
    <source>
        <dbReference type="EMBL" id="ETO07872.1"/>
    </source>
</evidence>
<proteinExistence type="predicted"/>
<comment type="caution">
    <text evidence="3">The sequence shown here is derived from an EMBL/GenBank/DDBJ whole genome shotgun (WGS) entry which is preliminary data.</text>
</comment>
<dbReference type="AlphaFoldDB" id="X6M341"/>
<evidence type="ECO:0000256" key="1">
    <source>
        <dbReference type="SAM" id="Coils"/>
    </source>
</evidence>
<name>X6M341_RETFI</name>
<dbReference type="Proteomes" id="UP000023152">
    <property type="component" value="Unassembled WGS sequence"/>
</dbReference>
<feature type="compositionally biased region" description="Basic residues" evidence="2">
    <location>
        <begin position="124"/>
        <end position="145"/>
    </location>
</feature>
<evidence type="ECO:0000313" key="4">
    <source>
        <dbReference type="Proteomes" id="UP000023152"/>
    </source>
</evidence>